<keyword evidence="3 7" id="KW-0812">Transmembrane</keyword>
<dbReference type="GO" id="GO:0006865">
    <property type="term" value="P:amino acid transport"/>
    <property type="evidence" value="ECO:0007669"/>
    <property type="project" value="UniProtKB-KW"/>
</dbReference>
<evidence type="ECO:0000256" key="2">
    <source>
        <dbReference type="ARBA" id="ARBA00022448"/>
    </source>
</evidence>
<dbReference type="GO" id="GO:0016020">
    <property type="term" value="C:membrane"/>
    <property type="evidence" value="ECO:0007669"/>
    <property type="project" value="UniProtKB-SubCell"/>
</dbReference>
<dbReference type="PANTHER" id="PTHR48017">
    <property type="entry name" value="OS05G0424000 PROTEIN-RELATED"/>
    <property type="match status" value="1"/>
</dbReference>
<organism evidence="9 10">
    <name type="scientific">Helianthus annuus</name>
    <name type="common">Common sunflower</name>
    <dbReference type="NCBI Taxonomy" id="4232"/>
    <lineage>
        <taxon>Eukaryota</taxon>
        <taxon>Viridiplantae</taxon>
        <taxon>Streptophyta</taxon>
        <taxon>Embryophyta</taxon>
        <taxon>Tracheophyta</taxon>
        <taxon>Spermatophyta</taxon>
        <taxon>Magnoliopsida</taxon>
        <taxon>eudicotyledons</taxon>
        <taxon>Gunneridae</taxon>
        <taxon>Pentapetalae</taxon>
        <taxon>asterids</taxon>
        <taxon>campanulids</taxon>
        <taxon>Asterales</taxon>
        <taxon>Asteraceae</taxon>
        <taxon>Asteroideae</taxon>
        <taxon>Heliantheae alliance</taxon>
        <taxon>Heliantheae</taxon>
        <taxon>Helianthus</taxon>
    </lineage>
</organism>
<evidence type="ECO:0000256" key="4">
    <source>
        <dbReference type="ARBA" id="ARBA00022970"/>
    </source>
</evidence>
<accession>A0A9K3I6M5</accession>
<dbReference type="InterPro" id="IPR013057">
    <property type="entry name" value="AA_transpt_TM"/>
</dbReference>
<reference evidence="9" key="1">
    <citation type="journal article" date="2017" name="Nature">
        <title>The sunflower genome provides insights into oil metabolism, flowering and Asterid evolution.</title>
        <authorList>
            <person name="Badouin H."/>
            <person name="Gouzy J."/>
            <person name="Grassa C.J."/>
            <person name="Murat F."/>
            <person name="Staton S.E."/>
            <person name="Cottret L."/>
            <person name="Lelandais-Briere C."/>
            <person name="Owens G.L."/>
            <person name="Carrere S."/>
            <person name="Mayjonade B."/>
            <person name="Legrand L."/>
            <person name="Gill N."/>
            <person name="Kane N.C."/>
            <person name="Bowers J.E."/>
            <person name="Hubner S."/>
            <person name="Bellec A."/>
            <person name="Berard A."/>
            <person name="Berges H."/>
            <person name="Blanchet N."/>
            <person name="Boniface M.C."/>
            <person name="Brunel D."/>
            <person name="Catrice O."/>
            <person name="Chaidir N."/>
            <person name="Claudel C."/>
            <person name="Donnadieu C."/>
            <person name="Faraut T."/>
            <person name="Fievet G."/>
            <person name="Helmstetter N."/>
            <person name="King M."/>
            <person name="Knapp S.J."/>
            <person name="Lai Z."/>
            <person name="Le Paslier M.C."/>
            <person name="Lippi Y."/>
            <person name="Lorenzon L."/>
            <person name="Mandel J.R."/>
            <person name="Marage G."/>
            <person name="Marchand G."/>
            <person name="Marquand E."/>
            <person name="Bret-Mestries E."/>
            <person name="Morien E."/>
            <person name="Nambeesan S."/>
            <person name="Nguyen T."/>
            <person name="Pegot-Espagnet P."/>
            <person name="Pouilly N."/>
            <person name="Raftis F."/>
            <person name="Sallet E."/>
            <person name="Schiex T."/>
            <person name="Thomas J."/>
            <person name="Vandecasteele C."/>
            <person name="Vares D."/>
            <person name="Vear F."/>
            <person name="Vautrin S."/>
            <person name="Crespi M."/>
            <person name="Mangin B."/>
            <person name="Burke J.M."/>
            <person name="Salse J."/>
            <person name="Munos S."/>
            <person name="Vincourt P."/>
            <person name="Rieseberg L.H."/>
            <person name="Langlade N.B."/>
        </authorList>
    </citation>
    <scope>NUCLEOTIDE SEQUENCE</scope>
    <source>
        <tissue evidence="9">Leaves</tissue>
    </source>
</reference>
<keyword evidence="5 7" id="KW-1133">Transmembrane helix</keyword>
<gene>
    <name evidence="9" type="ORF">HanXRQr2_Chr09g0387391</name>
</gene>
<evidence type="ECO:0000259" key="8">
    <source>
        <dbReference type="Pfam" id="PF01490"/>
    </source>
</evidence>
<feature type="domain" description="Amino acid transporter transmembrane" evidence="8">
    <location>
        <begin position="15"/>
        <end position="106"/>
    </location>
</feature>
<dbReference type="Pfam" id="PF01490">
    <property type="entry name" value="Aa_trans"/>
    <property type="match status" value="1"/>
</dbReference>
<proteinExistence type="predicted"/>
<evidence type="ECO:0000256" key="3">
    <source>
        <dbReference type="ARBA" id="ARBA00022692"/>
    </source>
</evidence>
<evidence type="ECO:0000256" key="5">
    <source>
        <dbReference type="ARBA" id="ARBA00022989"/>
    </source>
</evidence>
<evidence type="ECO:0000256" key="1">
    <source>
        <dbReference type="ARBA" id="ARBA00004370"/>
    </source>
</evidence>
<evidence type="ECO:0000313" key="10">
    <source>
        <dbReference type="Proteomes" id="UP000215914"/>
    </source>
</evidence>
<keyword evidence="4" id="KW-0029">Amino-acid transport</keyword>
<evidence type="ECO:0000313" key="9">
    <source>
        <dbReference type="EMBL" id="KAF5790801.1"/>
    </source>
</evidence>
<keyword evidence="10" id="KW-1185">Reference proteome</keyword>
<protein>
    <submittedName>
        <fullName evidence="9">Amino acid transporter, transmembrane domain-containing protein</fullName>
    </submittedName>
</protein>
<name>A0A9K3I6M5_HELAN</name>
<dbReference type="Proteomes" id="UP000215914">
    <property type="component" value="Unassembled WGS sequence"/>
</dbReference>
<feature type="transmembrane region" description="Helical" evidence="7">
    <location>
        <begin position="26"/>
        <end position="48"/>
    </location>
</feature>
<reference evidence="9" key="2">
    <citation type="submission" date="2020-06" db="EMBL/GenBank/DDBJ databases">
        <title>Helianthus annuus Genome sequencing and assembly Release 2.</title>
        <authorList>
            <person name="Gouzy J."/>
            <person name="Langlade N."/>
            <person name="Munos S."/>
        </authorList>
    </citation>
    <scope>NUCLEOTIDE SEQUENCE</scope>
    <source>
        <tissue evidence="9">Leaves</tissue>
    </source>
</reference>
<dbReference type="EMBL" id="MNCJ02000324">
    <property type="protein sequence ID" value="KAF5790801.1"/>
    <property type="molecule type" value="Genomic_DNA"/>
</dbReference>
<sequence length="117" mass="13577">MLRWKFKPRFLATPEKPSKGPMWKGLVVAYIVVAVCYFQVAIIGYWMFANKVSDNILISLHDATWLIIMANMYAMPVFDMIESVLVKKFNFAPSFKLRFITRNLYVGMCTALNKSRL</sequence>
<keyword evidence="2" id="KW-0813">Transport</keyword>
<dbReference type="AlphaFoldDB" id="A0A9K3I6M5"/>
<comment type="caution">
    <text evidence="9">The sequence shown here is derived from an EMBL/GenBank/DDBJ whole genome shotgun (WGS) entry which is preliminary data.</text>
</comment>
<dbReference type="Gramene" id="mRNA:HanXRQr2_Chr09g0387391">
    <property type="protein sequence ID" value="mRNA:HanXRQr2_Chr09g0387391"/>
    <property type="gene ID" value="HanXRQr2_Chr09g0387391"/>
</dbReference>
<comment type="subcellular location">
    <subcellularLocation>
        <location evidence="1">Membrane</location>
    </subcellularLocation>
</comment>
<feature type="transmembrane region" description="Helical" evidence="7">
    <location>
        <begin position="63"/>
        <end position="81"/>
    </location>
</feature>
<evidence type="ECO:0000256" key="6">
    <source>
        <dbReference type="ARBA" id="ARBA00023136"/>
    </source>
</evidence>
<evidence type="ECO:0000256" key="7">
    <source>
        <dbReference type="SAM" id="Phobius"/>
    </source>
</evidence>
<keyword evidence="6 7" id="KW-0472">Membrane</keyword>